<proteinExistence type="predicted"/>
<gene>
    <name evidence="2" type="ORF">PVAG01_02106</name>
</gene>
<sequence>MHLHPENKEPTYHVPDSIPTGKFKEPHHEKHHEGEEEAVPADEENVQGKAHEAGIEEVTEMKKDGNKQNEGLKSHEAGLEGQPHGGKV</sequence>
<feature type="compositionally biased region" description="Basic and acidic residues" evidence="1">
    <location>
        <begin position="49"/>
        <end position="78"/>
    </location>
</feature>
<dbReference type="EMBL" id="JBFCZG010000002">
    <property type="protein sequence ID" value="KAL3425315.1"/>
    <property type="molecule type" value="Genomic_DNA"/>
</dbReference>
<accession>A0ABR4PPV1</accession>
<keyword evidence="3" id="KW-1185">Reference proteome</keyword>
<evidence type="ECO:0000313" key="3">
    <source>
        <dbReference type="Proteomes" id="UP001629113"/>
    </source>
</evidence>
<feature type="compositionally biased region" description="Basic and acidic residues" evidence="1">
    <location>
        <begin position="1"/>
        <end position="11"/>
    </location>
</feature>
<reference evidence="2 3" key="1">
    <citation type="submission" date="2024-06" db="EMBL/GenBank/DDBJ databases">
        <title>Complete genome of Phlyctema vagabunda strain 19-DSS-EL-015.</title>
        <authorList>
            <person name="Fiorenzani C."/>
        </authorList>
    </citation>
    <scope>NUCLEOTIDE SEQUENCE [LARGE SCALE GENOMIC DNA]</scope>
    <source>
        <strain evidence="2 3">19-DSS-EL-015</strain>
    </source>
</reference>
<protein>
    <recommendedName>
        <fullName evidence="4">Dehydrin</fullName>
    </recommendedName>
</protein>
<evidence type="ECO:0000256" key="1">
    <source>
        <dbReference type="SAM" id="MobiDB-lite"/>
    </source>
</evidence>
<dbReference type="Proteomes" id="UP001629113">
    <property type="component" value="Unassembled WGS sequence"/>
</dbReference>
<organism evidence="2 3">
    <name type="scientific">Phlyctema vagabunda</name>
    <dbReference type="NCBI Taxonomy" id="108571"/>
    <lineage>
        <taxon>Eukaryota</taxon>
        <taxon>Fungi</taxon>
        <taxon>Dikarya</taxon>
        <taxon>Ascomycota</taxon>
        <taxon>Pezizomycotina</taxon>
        <taxon>Leotiomycetes</taxon>
        <taxon>Helotiales</taxon>
        <taxon>Dermateaceae</taxon>
        <taxon>Phlyctema</taxon>
    </lineage>
</organism>
<comment type="caution">
    <text evidence="2">The sequence shown here is derived from an EMBL/GenBank/DDBJ whole genome shotgun (WGS) entry which is preliminary data.</text>
</comment>
<evidence type="ECO:0000313" key="2">
    <source>
        <dbReference type="EMBL" id="KAL3425315.1"/>
    </source>
</evidence>
<evidence type="ECO:0008006" key="4">
    <source>
        <dbReference type="Google" id="ProtNLM"/>
    </source>
</evidence>
<name>A0ABR4PPV1_9HELO</name>
<feature type="compositionally biased region" description="Acidic residues" evidence="1">
    <location>
        <begin position="35"/>
        <end position="45"/>
    </location>
</feature>
<feature type="compositionally biased region" description="Basic and acidic residues" evidence="1">
    <location>
        <begin position="22"/>
        <end position="34"/>
    </location>
</feature>
<feature type="region of interest" description="Disordered" evidence="1">
    <location>
        <begin position="1"/>
        <end position="88"/>
    </location>
</feature>